<evidence type="ECO:0000313" key="1">
    <source>
        <dbReference type="EMBL" id="BBA98933.1"/>
    </source>
</evidence>
<dbReference type="KEGG" id="arev:RVR_5333"/>
<protein>
    <submittedName>
        <fullName evidence="1">Uncharacterized protein</fullName>
    </submittedName>
</protein>
<proteinExistence type="predicted"/>
<dbReference type="RefSeq" id="WP_202234994.1">
    <property type="nucleotide sequence ID" value="NZ_AP018365.1"/>
</dbReference>
<keyword evidence="2" id="KW-1185">Reference proteome</keyword>
<dbReference type="EMBL" id="AP018365">
    <property type="protein sequence ID" value="BBA98933.1"/>
    <property type="molecule type" value="Genomic_DNA"/>
</dbReference>
<reference evidence="1 2" key="4">
    <citation type="journal article" date="2020" name="Sci. Rep.">
        <title>beta-carboline chemical signals induce reveromycin production through a LuxR family regulator in Streptomyces sp. SN-593.</title>
        <authorList>
            <person name="Panthee S."/>
            <person name="Kito N."/>
            <person name="Hayashi T."/>
            <person name="Shimizu T."/>
            <person name="Ishikawa J."/>
            <person name="Hamamoto H."/>
            <person name="Osada H."/>
            <person name="Takahashi S."/>
        </authorList>
    </citation>
    <scope>NUCLEOTIDE SEQUENCE [LARGE SCALE GENOMIC DNA]</scope>
    <source>
        <strain evidence="1 2">SN-593</strain>
    </source>
</reference>
<accession>A0A7U3UUD5</accession>
<organism evidence="1 2">
    <name type="scientific">Actinacidiphila reveromycinica</name>
    <dbReference type="NCBI Taxonomy" id="659352"/>
    <lineage>
        <taxon>Bacteria</taxon>
        <taxon>Bacillati</taxon>
        <taxon>Actinomycetota</taxon>
        <taxon>Actinomycetes</taxon>
        <taxon>Kitasatosporales</taxon>
        <taxon>Streptomycetaceae</taxon>
        <taxon>Actinacidiphila</taxon>
    </lineage>
</organism>
<sequence length="168" mass="17895">MSDLWHVSVRDVTEPSVELLCAAVHPDAGSPSAAGPFVLRLLADAAPVWPGADALVGGADLFGGDLHGGGEAARRADEVFAEVALRDERNIPFDEPAAHRAVEETLRQRGLAPEGDPDEWAAAFGQEWGALWQDPQRVPSGVLRVRFARPSDLAGLHQGLEWDSAAYG</sequence>
<dbReference type="AlphaFoldDB" id="A0A7U3UUD5"/>
<gene>
    <name evidence="1" type="ORF">RVR_5333</name>
</gene>
<name>A0A7U3UUD5_9ACTN</name>
<reference evidence="1 2" key="1">
    <citation type="journal article" date="2010" name="J. Bacteriol.">
        <title>Biochemical characterization of a novel indole prenyltransferase from Streptomyces sp. SN-593.</title>
        <authorList>
            <person name="Takahashi S."/>
            <person name="Takagi H."/>
            <person name="Toyoda A."/>
            <person name="Uramoto M."/>
            <person name="Nogawa T."/>
            <person name="Ueki M."/>
            <person name="Sakaki Y."/>
            <person name="Osada H."/>
        </authorList>
    </citation>
    <scope>NUCLEOTIDE SEQUENCE [LARGE SCALE GENOMIC DNA]</scope>
    <source>
        <strain evidence="1 2">SN-593</strain>
    </source>
</reference>
<dbReference type="Proteomes" id="UP000595703">
    <property type="component" value="Chromosome"/>
</dbReference>
<reference evidence="1 2" key="2">
    <citation type="journal article" date="2011" name="J. Antibiot.">
        <title>Furaquinocins I and J: novel polyketide isoprenoid hybrid compounds from Streptomyces reveromyceticus SN-593.</title>
        <authorList>
            <person name="Panthee S."/>
            <person name="Takahashi S."/>
            <person name="Takagi H."/>
            <person name="Nogawa T."/>
            <person name="Oowada E."/>
            <person name="Uramoto M."/>
            <person name="Osada H."/>
        </authorList>
    </citation>
    <scope>NUCLEOTIDE SEQUENCE [LARGE SCALE GENOMIC DNA]</scope>
    <source>
        <strain evidence="1 2">SN-593</strain>
    </source>
</reference>
<reference evidence="1 2" key="3">
    <citation type="journal article" date="2011" name="Nat. Chem. Biol.">
        <title>Reveromycin A biosynthesis uses RevG and RevJ for stereospecific spiroacetal formation.</title>
        <authorList>
            <person name="Takahashi S."/>
            <person name="Toyoda A."/>
            <person name="Sekiyama Y."/>
            <person name="Takagi H."/>
            <person name="Nogawa T."/>
            <person name="Uramoto M."/>
            <person name="Suzuki R."/>
            <person name="Koshino H."/>
            <person name="Kumano T."/>
            <person name="Panthee S."/>
            <person name="Dairi T."/>
            <person name="Ishikawa J."/>
            <person name="Ikeda H."/>
            <person name="Sakaki Y."/>
            <person name="Osada H."/>
        </authorList>
    </citation>
    <scope>NUCLEOTIDE SEQUENCE [LARGE SCALE GENOMIC DNA]</scope>
    <source>
        <strain evidence="1 2">SN-593</strain>
    </source>
</reference>
<evidence type="ECO:0000313" key="2">
    <source>
        <dbReference type="Proteomes" id="UP000595703"/>
    </source>
</evidence>